<evidence type="ECO:0000259" key="1">
    <source>
        <dbReference type="Pfam" id="PF02627"/>
    </source>
</evidence>
<accession>A0A3P4B8J0</accession>
<organism evidence="2 3">
    <name type="scientific">Pigmentiphaga humi</name>
    <dbReference type="NCBI Taxonomy" id="2478468"/>
    <lineage>
        <taxon>Bacteria</taxon>
        <taxon>Pseudomonadati</taxon>
        <taxon>Pseudomonadota</taxon>
        <taxon>Betaproteobacteria</taxon>
        <taxon>Burkholderiales</taxon>
        <taxon>Alcaligenaceae</taxon>
        <taxon>Pigmentiphaga</taxon>
    </lineage>
</organism>
<dbReference type="InterPro" id="IPR029032">
    <property type="entry name" value="AhpD-like"/>
</dbReference>
<dbReference type="OrthoDB" id="5987308at2"/>
<dbReference type="GO" id="GO:0051920">
    <property type="term" value="F:peroxiredoxin activity"/>
    <property type="evidence" value="ECO:0007669"/>
    <property type="project" value="InterPro"/>
</dbReference>
<dbReference type="PANTHER" id="PTHR34846:SF11">
    <property type="entry name" value="4-CARBOXYMUCONOLACTONE DECARBOXYLASE FAMILY PROTEIN (AFU_ORTHOLOGUE AFUA_6G11590)"/>
    <property type="match status" value="1"/>
</dbReference>
<protein>
    <submittedName>
        <fullName evidence="2">Carboxymuconolactone decarboxylase family protein</fullName>
    </submittedName>
</protein>
<dbReference type="SUPFAM" id="SSF69118">
    <property type="entry name" value="AhpD-like"/>
    <property type="match status" value="1"/>
</dbReference>
<dbReference type="Gene3D" id="1.20.1290.10">
    <property type="entry name" value="AhpD-like"/>
    <property type="match status" value="1"/>
</dbReference>
<feature type="domain" description="Carboxymuconolactone decarboxylase-like" evidence="1">
    <location>
        <begin position="44"/>
        <end position="115"/>
    </location>
</feature>
<dbReference type="PANTHER" id="PTHR34846">
    <property type="entry name" value="4-CARBOXYMUCONOLACTONE DECARBOXYLASE FAMILY PROTEIN (AFU_ORTHOLOGUE AFUA_6G11590)"/>
    <property type="match status" value="1"/>
</dbReference>
<dbReference type="Proteomes" id="UP000277294">
    <property type="component" value="Unassembled WGS sequence"/>
</dbReference>
<reference evidence="2 3" key="1">
    <citation type="submission" date="2018-10" db="EMBL/GenBank/DDBJ databases">
        <authorList>
            <person name="Criscuolo A."/>
        </authorList>
    </citation>
    <scope>NUCLEOTIDE SEQUENCE [LARGE SCALE GENOMIC DNA]</scope>
    <source>
        <strain evidence="2">DnA1</strain>
    </source>
</reference>
<dbReference type="InterPro" id="IPR003779">
    <property type="entry name" value="CMD-like"/>
</dbReference>
<gene>
    <name evidence="2" type="ORF">PIGHUM_04032</name>
</gene>
<evidence type="ECO:0000313" key="2">
    <source>
        <dbReference type="EMBL" id="VCU71940.1"/>
    </source>
</evidence>
<name>A0A3P4B8J0_9BURK</name>
<keyword evidence="3" id="KW-1185">Reference proteome</keyword>
<dbReference type="RefSeq" id="WP_160142376.1">
    <property type="nucleotide sequence ID" value="NZ_UWPJ01000032.1"/>
</dbReference>
<sequence length="190" mass="20841">MSEQRFPRLAPEQMTPRQREVAQQIAAGPRGEVKGPFLALLHNPDLAERIQQLGEHLRFGTELPGELIELAVLVAARVWDCQYEWAAHRRIATATTSLAPEIMDAIAAGRDPGEMPGHLRDAYVFCMAVHRLGQPGEAACDAVEARYGKRGVLDLLALCGYYTMLAMVLNTAQVPLPDGAAPPLEPLRRP</sequence>
<proteinExistence type="predicted"/>
<evidence type="ECO:0000313" key="3">
    <source>
        <dbReference type="Proteomes" id="UP000277294"/>
    </source>
</evidence>
<dbReference type="Pfam" id="PF02627">
    <property type="entry name" value="CMD"/>
    <property type="match status" value="1"/>
</dbReference>
<dbReference type="AlphaFoldDB" id="A0A3P4B8J0"/>
<dbReference type="EMBL" id="UWPJ01000032">
    <property type="protein sequence ID" value="VCU71940.1"/>
    <property type="molecule type" value="Genomic_DNA"/>
</dbReference>